<dbReference type="AlphaFoldDB" id="A0A940S744"/>
<reference evidence="2" key="1">
    <citation type="submission" date="2021-03" db="EMBL/GenBank/DDBJ databases">
        <authorList>
            <person name="So Y."/>
        </authorList>
    </citation>
    <scope>NUCLEOTIDE SEQUENCE</scope>
    <source>
        <strain evidence="2">SG15</strain>
    </source>
</reference>
<evidence type="ECO:0000256" key="1">
    <source>
        <dbReference type="SAM" id="SignalP"/>
    </source>
</evidence>
<evidence type="ECO:0008006" key="4">
    <source>
        <dbReference type="Google" id="ProtNLM"/>
    </source>
</evidence>
<keyword evidence="3" id="KW-1185">Reference proteome</keyword>
<evidence type="ECO:0000313" key="3">
    <source>
        <dbReference type="Proteomes" id="UP000677537"/>
    </source>
</evidence>
<accession>A0A940S744</accession>
<name>A0A940S744_9PROT</name>
<comment type="caution">
    <text evidence="2">The sequence shown here is derived from an EMBL/GenBank/DDBJ whole genome shotgun (WGS) entry which is preliminary data.</text>
</comment>
<protein>
    <recommendedName>
        <fullName evidence="4">DUF1795 domain-containing protein</fullName>
    </recommendedName>
</protein>
<sequence length="181" mass="19277">MRRIGPLLLAAALAAPMAAAAQPVRDAASGLVVAAPPGYAARSIPPGRGQAARFEVKTPADTDTGCQVAFTPAPQNGRFTQAQLDATMRGAEWQDLARKALSALYEIREARTFEDKGRSGYTMVGDFKGEGLPPRAREVRTLFVIQETPRGRTSTVCVGERTGFETRRAEFMAVATGATPP</sequence>
<proteinExistence type="predicted"/>
<keyword evidence="1" id="KW-0732">Signal</keyword>
<dbReference type="RefSeq" id="WP_209375312.1">
    <property type="nucleotide sequence ID" value="NZ_JAGIZA010000011.1"/>
</dbReference>
<feature type="chain" id="PRO_5037579711" description="DUF1795 domain-containing protein" evidence="1">
    <location>
        <begin position="22"/>
        <end position="181"/>
    </location>
</feature>
<dbReference type="Proteomes" id="UP000677537">
    <property type="component" value="Unassembled WGS sequence"/>
</dbReference>
<dbReference type="EMBL" id="JAGIZA010000011">
    <property type="protein sequence ID" value="MBP0494560.1"/>
    <property type="molecule type" value="Genomic_DNA"/>
</dbReference>
<evidence type="ECO:0000313" key="2">
    <source>
        <dbReference type="EMBL" id="MBP0494560.1"/>
    </source>
</evidence>
<feature type="signal peptide" evidence="1">
    <location>
        <begin position="1"/>
        <end position="21"/>
    </location>
</feature>
<gene>
    <name evidence="2" type="ORF">J5Y10_17385</name>
</gene>
<organism evidence="2 3">
    <name type="scientific">Roseomonas indoligenes</name>
    <dbReference type="NCBI Taxonomy" id="2820811"/>
    <lineage>
        <taxon>Bacteria</taxon>
        <taxon>Pseudomonadati</taxon>
        <taxon>Pseudomonadota</taxon>
        <taxon>Alphaproteobacteria</taxon>
        <taxon>Acetobacterales</taxon>
        <taxon>Roseomonadaceae</taxon>
        <taxon>Roseomonas</taxon>
    </lineage>
</organism>